<reference evidence="3 4" key="1">
    <citation type="submission" date="2016-10" db="EMBL/GenBank/DDBJ databases">
        <authorList>
            <person name="de Groot N.N."/>
        </authorList>
    </citation>
    <scope>NUCLEOTIDE SEQUENCE [LARGE SCALE GENOMIC DNA]</scope>
    <source>
        <strain evidence="3 4">DSM 18438</strain>
    </source>
</reference>
<dbReference type="PANTHER" id="PTHR43685">
    <property type="entry name" value="GLYCOSYLTRANSFERASE"/>
    <property type="match status" value="1"/>
</dbReference>
<proteinExistence type="predicted"/>
<dbReference type="PANTHER" id="PTHR43685:SF2">
    <property type="entry name" value="GLYCOSYLTRANSFERASE 2-LIKE DOMAIN-CONTAINING PROTEIN"/>
    <property type="match status" value="1"/>
</dbReference>
<dbReference type="EMBL" id="FOLH01000001">
    <property type="protein sequence ID" value="SFB83747.1"/>
    <property type="molecule type" value="Genomic_DNA"/>
</dbReference>
<keyword evidence="4" id="KW-1185">Reference proteome</keyword>
<dbReference type="Pfam" id="PF00535">
    <property type="entry name" value="Glycos_transf_2"/>
    <property type="match status" value="1"/>
</dbReference>
<dbReference type="RefSeq" id="WP_091958508.1">
    <property type="nucleotide sequence ID" value="NZ_FOLH01000001.1"/>
</dbReference>
<dbReference type="InterPro" id="IPR029044">
    <property type="entry name" value="Nucleotide-diphossugar_trans"/>
</dbReference>
<evidence type="ECO:0000313" key="4">
    <source>
        <dbReference type="Proteomes" id="UP000199058"/>
    </source>
</evidence>
<feature type="domain" description="Glycosyltransferase 2-like" evidence="2">
    <location>
        <begin position="249"/>
        <end position="354"/>
    </location>
</feature>
<protein>
    <submittedName>
        <fullName evidence="3">Glycosyl transferase family 2</fullName>
    </submittedName>
</protein>
<dbReference type="Proteomes" id="UP000199058">
    <property type="component" value="Unassembled WGS sequence"/>
</dbReference>
<name>A0A1I1E9J9_9GAMM</name>
<dbReference type="InterPro" id="IPR001173">
    <property type="entry name" value="Glyco_trans_2-like"/>
</dbReference>
<evidence type="ECO:0000313" key="3">
    <source>
        <dbReference type="EMBL" id="SFB83747.1"/>
    </source>
</evidence>
<gene>
    <name evidence="3" type="ORF">SAMN05660443_0453</name>
</gene>
<dbReference type="AlphaFoldDB" id="A0A1I1E9J9"/>
<dbReference type="SUPFAM" id="SSF53448">
    <property type="entry name" value="Nucleotide-diphospho-sugar transferases"/>
    <property type="match status" value="1"/>
</dbReference>
<keyword evidence="3" id="KW-0808">Transferase</keyword>
<accession>A0A1I1E9J9</accession>
<dbReference type="InterPro" id="IPR019734">
    <property type="entry name" value="TPR_rpt"/>
</dbReference>
<keyword evidence="1" id="KW-0802">TPR repeat</keyword>
<feature type="repeat" description="TPR" evidence="1">
    <location>
        <begin position="111"/>
        <end position="144"/>
    </location>
</feature>
<sequence length="625" mass="70339">MNNPLFVVLYSLEKGLAWLLKSRLRFILLWFFRLVFWVRSFLPGRRKIPLGRLPSDFNYEFSANAWFAGSTKGQTSVQELELKLWSGFSVVAEEKLKLVTASLYGSVVERGEASWALARRYFASGDYSNALRFLEQAAWLQPVRLFFSGYLILRFETLLKLKCLNAARDLLLEAEQQGVTSNDLLLAWSNWHFVSDGLDTEQRLEPINRILTEAGLLPISLKDETQPLKLANLSGVAADSGLAAGPKVSVLIPVYNAASTLAVAVEGLLNQTWQNLEILLVDDVSTDASRLVMLSLAEQDSRIHLLQHTDNKGAYGARLTALDAATGDFITVHDADDWSHPQKIELQVKALLERPGLKACMSSWCRTTEDLYVLPIGAIPGKGYQRQNESSLMFRRSLVSELGRWDQVRAGADTEFIWRVQAHYGEETVDVVLPEVPLSFSLSQPDSLTQTGPTHVRTIFFGTRQVYRESQKYIHKNLSDFFGNFLDRERTTSYFYAPQRLRGDSTLAVDVLYVADFTKYSPNSEQQLERILGDLQKMRVAVFNWKYFSTPASAGLLDDYLRSAIEGQLEIATADDVVEAKSVVFLDSAVLEQALDRLPLVHCKEWTPPHAYAAWKTTGDAEARS</sequence>
<dbReference type="STRING" id="1122252.SAMN05660443_0453"/>
<organism evidence="3 4">
    <name type="scientific">Marinospirillum celere</name>
    <dbReference type="NCBI Taxonomy" id="1122252"/>
    <lineage>
        <taxon>Bacteria</taxon>
        <taxon>Pseudomonadati</taxon>
        <taxon>Pseudomonadota</taxon>
        <taxon>Gammaproteobacteria</taxon>
        <taxon>Oceanospirillales</taxon>
        <taxon>Oceanospirillaceae</taxon>
        <taxon>Marinospirillum</taxon>
    </lineage>
</organism>
<dbReference type="CDD" id="cd00761">
    <property type="entry name" value="Glyco_tranf_GTA_type"/>
    <property type="match status" value="1"/>
</dbReference>
<dbReference type="OrthoDB" id="9815351at2"/>
<dbReference type="Gene3D" id="3.90.550.10">
    <property type="entry name" value="Spore Coat Polysaccharide Biosynthesis Protein SpsA, Chain A"/>
    <property type="match status" value="1"/>
</dbReference>
<dbReference type="InterPro" id="IPR050834">
    <property type="entry name" value="Glycosyltransf_2"/>
</dbReference>
<dbReference type="GO" id="GO:0016740">
    <property type="term" value="F:transferase activity"/>
    <property type="evidence" value="ECO:0007669"/>
    <property type="project" value="UniProtKB-KW"/>
</dbReference>
<evidence type="ECO:0000256" key="1">
    <source>
        <dbReference type="PROSITE-ProRule" id="PRU00339"/>
    </source>
</evidence>
<dbReference type="PROSITE" id="PS50005">
    <property type="entry name" value="TPR"/>
    <property type="match status" value="1"/>
</dbReference>
<evidence type="ECO:0000259" key="2">
    <source>
        <dbReference type="Pfam" id="PF00535"/>
    </source>
</evidence>